<keyword evidence="2" id="KW-1185">Reference proteome</keyword>
<organism evidence="1 2">
    <name type="scientific">Streptomyces chrestomyceticus</name>
    <dbReference type="NCBI Taxonomy" id="68185"/>
    <lineage>
        <taxon>Bacteria</taxon>
        <taxon>Bacillati</taxon>
        <taxon>Actinomycetota</taxon>
        <taxon>Actinomycetes</taxon>
        <taxon>Kitasatosporales</taxon>
        <taxon>Streptomycetaceae</taxon>
        <taxon>Streptomyces</taxon>
    </lineage>
</organism>
<sequence>MSSGVRYTRELLDEAARRCKNIDEVIAFMGVRPYHQLRRHIFRRFAHFGIDVSHFETVERRTMHPRPTKARLQETVASSCSVAAALRHVNRSSNYCTRKQFQRWTAEYGIDTSHFLGQAHQRGKKTHNRRTAHDILRKQNTGRRTGTSLLRRALLESGVADRCAECGTGPVWHGRPMTLEIDHINGDWTDNRPHNLRFLCPNCHAATSTWCRGGRSRD</sequence>
<dbReference type="InterPro" id="IPR003615">
    <property type="entry name" value="HNH_nuc"/>
</dbReference>
<keyword evidence="1" id="KW-0378">Hydrolase</keyword>
<proteinExistence type="predicted"/>
<reference evidence="1 2" key="1">
    <citation type="submission" date="2023-08" db="EMBL/GenBank/DDBJ databases">
        <authorList>
            <person name="Sharma P."/>
            <person name="Verma V."/>
            <person name="Mohan M.K."/>
            <person name="Dubey A.K."/>
        </authorList>
    </citation>
    <scope>NUCLEOTIDE SEQUENCE [LARGE SCALE GENOMIC DNA]</scope>
    <source>
        <strain evidence="1 2">ADP4</strain>
    </source>
</reference>
<keyword evidence="1" id="KW-0540">Nuclease</keyword>
<protein>
    <submittedName>
        <fullName evidence="1">HNH endonuclease signature motif containing protein</fullName>
    </submittedName>
</protein>
<evidence type="ECO:0000313" key="2">
    <source>
        <dbReference type="Proteomes" id="UP001348265"/>
    </source>
</evidence>
<dbReference type="CDD" id="cd00085">
    <property type="entry name" value="HNHc"/>
    <property type="match status" value="1"/>
</dbReference>
<dbReference type="RefSeq" id="WP_331785955.1">
    <property type="nucleotide sequence ID" value="NZ_JAVFKM010000003.1"/>
</dbReference>
<comment type="caution">
    <text evidence="1">The sequence shown here is derived from an EMBL/GenBank/DDBJ whole genome shotgun (WGS) entry which is preliminary data.</text>
</comment>
<dbReference type="EMBL" id="JAVFKM010000003">
    <property type="protein sequence ID" value="MEF3113277.1"/>
    <property type="molecule type" value="Genomic_DNA"/>
</dbReference>
<evidence type="ECO:0000313" key="1">
    <source>
        <dbReference type="EMBL" id="MEF3113277.1"/>
    </source>
</evidence>
<accession>A0ABU7WP33</accession>
<keyword evidence="1" id="KW-0255">Endonuclease</keyword>
<dbReference type="Proteomes" id="UP001348265">
    <property type="component" value="Unassembled WGS sequence"/>
</dbReference>
<dbReference type="GO" id="GO:0004519">
    <property type="term" value="F:endonuclease activity"/>
    <property type="evidence" value="ECO:0007669"/>
    <property type="project" value="UniProtKB-KW"/>
</dbReference>
<name>A0ABU7WP33_9ACTN</name>
<gene>
    <name evidence="1" type="ORF">RB636_08690</name>
</gene>